<dbReference type="AlphaFoldDB" id="A0A1H9GHS7"/>
<sequence length="144" mass="16047">MNQRIMMIGPVGHGKTSLIQALETKTQEYNKTQDIIYSGKFIDTPGEFVQHRHFNNALQVTSQDASLLCFVLDARSKEQIFSPNYAQSFNKPVIGIVTHIDVATDEEIINASKELLKAGTNLIFNISTVSGDGIDELKKYLTEV</sequence>
<dbReference type="Gene3D" id="3.40.50.300">
    <property type="entry name" value="P-loop containing nucleotide triphosphate hydrolases"/>
    <property type="match status" value="1"/>
</dbReference>
<dbReference type="Pfam" id="PF10662">
    <property type="entry name" value="PduV-EutP"/>
    <property type="match status" value="1"/>
</dbReference>
<dbReference type="RefSeq" id="WP_143440757.1">
    <property type="nucleotide sequence ID" value="NZ_FOEN01000014.1"/>
</dbReference>
<dbReference type="PANTHER" id="PTHR40453:SF1">
    <property type="entry name" value="PROTEIN YOEF"/>
    <property type="match status" value="1"/>
</dbReference>
<dbReference type="PIRSF" id="PIRSF036409">
    <property type="entry name" value="EutP_PduV"/>
    <property type="match status" value="1"/>
</dbReference>
<keyword evidence="3" id="KW-1185">Reference proteome</keyword>
<dbReference type="EMBL" id="FOEN01000014">
    <property type="protein sequence ID" value="SEQ49654.1"/>
    <property type="molecule type" value="Genomic_DNA"/>
</dbReference>
<evidence type="ECO:0000313" key="2">
    <source>
        <dbReference type="EMBL" id="SEQ49654.1"/>
    </source>
</evidence>
<dbReference type="SUPFAM" id="SSF52540">
    <property type="entry name" value="P-loop containing nucleoside triphosphate hydrolases"/>
    <property type="match status" value="1"/>
</dbReference>
<dbReference type="InterPro" id="IPR012381">
    <property type="entry name" value="EutP_PduV"/>
</dbReference>
<dbReference type="STRING" id="89093.SAMN04488558_11413"/>
<dbReference type="NCBIfam" id="TIGR02528">
    <property type="entry name" value="EutP"/>
    <property type="match status" value="1"/>
</dbReference>
<organism evidence="2 3">
    <name type="scientific">Ignavigranum ruoffiae</name>
    <dbReference type="NCBI Taxonomy" id="89093"/>
    <lineage>
        <taxon>Bacteria</taxon>
        <taxon>Bacillati</taxon>
        <taxon>Bacillota</taxon>
        <taxon>Bacilli</taxon>
        <taxon>Lactobacillales</taxon>
        <taxon>Aerococcaceae</taxon>
        <taxon>Ignavigranum</taxon>
    </lineage>
</organism>
<reference evidence="2 3" key="1">
    <citation type="submission" date="2016-10" db="EMBL/GenBank/DDBJ databases">
        <authorList>
            <person name="de Groot N.N."/>
        </authorList>
    </citation>
    <scope>NUCLEOTIDE SEQUENCE [LARGE SCALE GENOMIC DNA]</scope>
    <source>
        <strain evidence="2 3">DSM 15695</strain>
    </source>
</reference>
<dbReference type="GO" id="GO:0005524">
    <property type="term" value="F:ATP binding"/>
    <property type="evidence" value="ECO:0007669"/>
    <property type="project" value="UniProtKB-UniRule"/>
</dbReference>
<dbReference type="GO" id="GO:0006576">
    <property type="term" value="P:biogenic amine metabolic process"/>
    <property type="evidence" value="ECO:0007669"/>
    <property type="project" value="InterPro"/>
</dbReference>
<gene>
    <name evidence="2" type="ORF">SAMN04488558_11413</name>
</gene>
<evidence type="ECO:0000313" key="3">
    <source>
        <dbReference type="Proteomes" id="UP000198833"/>
    </source>
</evidence>
<evidence type="ECO:0000256" key="1">
    <source>
        <dbReference type="PIRNR" id="PIRNR036409"/>
    </source>
</evidence>
<protein>
    <submittedName>
        <fullName evidence="2">Ethanolamine utilization protein EutP</fullName>
    </submittedName>
</protein>
<dbReference type="PANTHER" id="PTHR40453">
    <property type="entry name" value="PROTEIN YOEF"/>
    <property type="match status" value="1"/>
</dbReference>
<comment type="similarity">
    <text evidence="1">Belongs to the EutP/PduV family.</text>
</comment>
<dbReference type="OrthoDB" id="6179at2"/>
<dbReference type="InterPro" id="IPR027417">
    <property type="entry name" value="P-loop_NTPase"/>
</dbReference>
<proteinExistence type="inferred from homology"/>
<name>A0A1H9GHS7_9LACT</name>
<keyword evidence="1" id="KW-0547">Nucleotide-binding</keyword>
<accession>A0A1H9GHS7</accession>
<dbReference type="Proteomes" id="UP000198833">
    <property type="component" value="Unassembled WGS sequence"/>
</dbReference>